<dbReference type="SMART" id="SM00388">
    <property type="entry name" value="HisKA"/>
    <property type="match status" value="1"/>
</dbReference>
<dbReference type="InterPro" id="IPR003661">
    <property type="entry name" value="HisK_dim/P_dom"/>
</dbReference>
<dbReference type="InterPro" id="IPR050398">
    <property type="entry name" value="HssS/ArlS-like"/>
</dbReference>
<dbReference type="PROSITE" id="PS50885">
    <property type="entry name" value="HAMP"/>
    <property type="match status" value="1"/>
</dbReference>
<protein>
    <recommendedName>
        <fullName evidence="3">histidine kinase</fullName>
        <ecNumber evidence="3">2.7.13.3</ecNumber>
    </recommendedName>
</protein>
<dbReference type="InterPro" id="IPR005467">
    <property type="entry name" value="His_kinase_dom"/>
</dbReference>
<evidence type="ECO:0000259" key="17">
    <source>
        <dbReference type="PROSITE" id="PS50885"/>
    </source>
</evidence>
<proteinExistence type="predicted"/>
<dbReference type="eggNOG" id="COG2205">
    <property type="taxonomic scope" value="Bacteria"/>
</dbReference>
<feature type="coiled-coil region" evidence="14">
    <location>
        <begin position="220"/>
        <end position="247"/>
    </location>
</feature>
<evidence type="ECO:0000256" key="2">
    <source>
        <dbReference type="ARBA" id="ARBA00004651"/>
    </source>
</evidence>
<comment type="subcellular location">
    <subcellularLocation>
        <location evidence="2">Cell membrane</location>
        <topology evidence="2">Multi-pass membrane protein</topology>
    </subcellularLocation>
</comment>
<dbReference type="Gene3D" id="6.10.340.10">
    <property type="match status" value="1"/>
</dbReference>
<feature type="transmembrane region" description="Helical" evidence="15">
    <location>
        <begin position="20"/>
        <end position="41"/>
    </location>
</feature>
<dbReference type="KEGG" id="bpf:BpOF4_06200"/>
<keyword evidence="7 15" id="KW-0812">Transmembrane</keyword>
<dbReference type="Proteomes" id="UP000001544">
    <property type="component" value="Chromosome"/>
</dbReference>
<evidence type="ECO:0000259" key="16">
    <source>
        <dbReference type="PROSITE" id="PS50109"/>
    </source>
</evidence>
<dbReference type="EMBL" id="CP001878">
    <property type="protein sequence ID" value="ADC49302.1"/>
    <property type="molecule type" value="Genomic_DNA"/>
</dbReference>
<keyword evidence="4" id="KW-1003">Cell membrane</keyword>
<dbReference type="FunFam" id="3.30.565.10:FF:000006">
    <property type="entry name" value="Sensor histidine kinase WalK"/>
    <property type="match status" value="1"/>
</dbReference>
<dbReference type="SMART" id="SM00387">
    <property type="entry name" value="HATPase_c"/>
    <property type="match status" value="1"/>
</dbReference>
<evidence type="ECO:0000256" key="4">
    <source>
        <dbReference type="ARBA" id="ARBA00022475"/>
    </source>
</evidence>
<keyword evidence="6" id="KW-0808">Transferase</keyword>
<dbReference type="InterPro" id="IPR003594">
    <property type="entry name" value="HATPase_dom"/>
</dbReference>
<dbReference type="FunFam" id="1.10.287.130:FF:000001">
    <property type="entry name" value="Two-component sensor histidine kinase"/>
    <property type="match status" value="1"/>
</dbReference>
<evidence type="ECO:0000256" key="14">
    <source>
        <dbReference type="SAM" id="Coils"/>
    </source>
</evidence>
<evidence type="ECO:0000256" key="8">
    <source>
        <dbReference type="ARBA" id="ARBA00022741"/>
    </source>
</evidence>
<feature type="domain" description="HAMP" evidence="17">
    <location>
        <begin position="187"/>
        <end position="239"/>
    </location>
</feature>
<name>D3FZR0_ALKPO</name>
<dbReference type="PROSITE" id="PS50109">
    <property type="entry name" value="HIS_KIN"/>
    <property type="match status" value="1"/>
</dbReference>
<organism evidence="18 19">
    <name type="scientific">Alkalihalophilus pseudofirmus (strain ATCC BAA-2126 / JCM 17055 / OF4)</name>
    <name type="common">Bacillus pseudofirmus</name>
    <dbReference type="NCBI Taxonomy" id="398511"/>
    <lineage>
        <taxon>Bacteria</taxon>
        <taxon>Bacillati</taxon>
        <taxon>Bacillota</taxon>
        <taxon>Bacilli</taxon>
        <taxon>Bacillales</taxon>
        <taxon>Bacillaceae</taxon>
        <taxon>Alkalihalophilus</taxon>
    </lineage>
</organism>
<dbReference type="CDD" id="cd00082">
    <property type="entry name" value="HisKA"/>
    <property type="match status" value="1"/>
</dbReference>
<dbReference type="InterPro" id="IPR036890">
    <property type="entry name" value="HATPase_C_sf"/>
</dbReference>
<keyword evidence="13 15" id="KW-0472">Membrane</keyword>
<dbReference type="InterPro" id="IPR036097">
    <property type="entry name" value="HisK_dim/P_sf"/>
</dbReference>
<dbReference type="SUPFAM" id="SSF158472">
    <property type="entry name" value="HAMP domain-like"/>
    <property type="match status" value="1"/>
</dbReference>
<gene>
    <name evidence="18" type="primary">lcoS</name>
    <name evidence="18" type="ordered locus">BpOF4_06200</name>
</gene>
<evidence type="ECO:0000256" key="1">
    <source>
        <dbReference type="ARBA" id="ARBA00000085"/>
    </source>
</evidence>
<dbReference type="AlphaFoldDB" id="D3FZR0"/>
<evidence type="ECO:0000256" key="6">
    <source>
        <dbReference type="ARBA" id="ARBA00022679"/>
    </source>
</evidence>
<dbReference type="EC" id="2.7.13.3" evidence="3"/>
<dbReference type="Pfam" id="PF02518">
    <property type="entry name" value="HATPase_c"/>
    <property type="match status" value="1"/>
</dbReference>
<dbReference type="STRING" id="398511.BpOF4_06200"/>
<dbReference type="GO" id="GO:0005524">
    <property type="term" value="F:ATP binding"/>
    <property type="evidence" value="ECO:0007669"/>
    <property type="project" value="UniProtKB-KW"/>
</dbReference>
<evidence type="ECO:0000256" key="13">
    <source>
        <dbReference type="ARBA" id="ARBA00023136"/>
    </source>
</evidence>
<evidence type="ECO:0000256" key="3">
    <source>
        <dbReference type="ARBA" id="ARBA00012438"/>
    </source>
</evidence>
<evidence type="ECO:0000256" key="11">
    <source>
        <dbReference type="ARBA" id="ARBA00022989"/>
    </source>
</evidence>
<comment type="catalytic activity">
    <reaction evidence="1">
        <text>ATP + protein L-histidine = ADP + protein N-phospho-L-histidine.</text>
        <dbReference type="EC" id="2.7.13.3"/>
    </reaction>
</comment>
<evidence type="ECO:0000256" key="15">
    <source>
        <dbReference type="SAM" id="Phobius"/>
    </source>
</evidence>
<keyword evidence="19" id="KW-1185">Reference proteome</keyword>
<feature type="domain" description="Histidine kinase" evidence="16">
    <location>
        <begin position="247"/>
        <end position="465"/>
    </location>
</feature>
<evidence type="ECO:0000313" key="19">
    <source>
        <dbReference type="Proteomes" id="UP000001544"/>
    </source>
</evidence>
<dbReference type="CDD" id="cd00075">
    <property type="entry name" value="HATPase"/>
    <property type="match status" value="1"/>
</dbReference>
<keyword evidence="8" id="KW-0547">Nucleotide-binding</keyword>
<sequence length="471" mass="53443">MKLRPINSISVKLGTLLFTIFFILIISIVSILYMFFVNFYTQDTIDELIQRSQAYAEVLSNHYDEALINHAGLIESTSSKMILVVNNNGDILAASEKIKQLPADYLNEVITHGYEGHGPTIASDWKNEDFFVTESYIKHDNETIGKVLMFSPTDLVRQVVTFLQKISIFIGIIALIISAFLIYITSNKVVQPLLKIMRVTKLLSEGNHNWKLNTKGSDEIAVLSHSINQMSNKIQNYEQQRTQLFVDISHELRTPLTYFKGYVEILLNGEAKSEEDKVKYLTLLYKQSGRLQRLIQDLFDLSTMEQKGFTLQETQISLETVMINALDLIGPSIEQKEIELHVQLSPFPIYILGDEYRLQQVIINLLENAKKYSSAGGVIKVLTYKDNNNCIIEVIDYGIGIPKKDIHRIWERLYRVDKSRSRETGGSGLGLTICKRIIELHGGQIIVESEEGKGSTFKIILPILEGMKGGD</sequence>
<dbReference type="InterPro" id="IPR003660">
    <property type="entry name" value="HAMP_dom"/>
</dbReference>
<dbReference type="SUPFAM" id="SSF55874">
    <property type="entry name" value="ATPase domain of HSP90 chaperone/DNA topoisomerase II/histidine kinase"/>
    <property type="match status" value="1"/>
</dbReference>
<dbReference type="Gene3D" id="1.10.287.130">
    <property type="match status" value="1"/>
</dbReference>
<dbReference type="CDD" id="cd06225">
    <property type="entry name" value="HAMP"/>
    <property type="match status" value="1"/>
</dbReference>
<dbReference type="PRINTS" id="PR00344">
    <property type="entry name" value="BCTRLSENSOR"/>
</dbReference>
<dbReference type="SUPFAM" id="SSF47384">
    <property type="entry name" value="Homodimeric domain of signal transducing histidine kinase"/>
    <property type="match status" value="1"/>
</dbReference>
<evidence type="ECO:0000256" key="10">
    <source>
        <dbReference type="ARBA" id="ARBA00022840"/>
    </source>
</evidence>
<dbReference type="Pfam" id="PF00512">
    <property type="entry name" value="HisKA"/>
    <property type="match status" value="1"/>
</dbReference>
<dbReference type="Gene3D" id="3.30.565.10">
    <property type="entry name" value="Histidine kinase-like ATPase, C-terminal domain"/>
    <property type="match status" value="1"/>
</dbReference>
<dbReference type="InterPro" id="IPR004358">
    <property type="entry name" value="Sig_transdc_His_kin-like_C"/>
</dbReference>
<dbReference type="GO" id="GO:0000155">
    <property type="term" value="F:phosphorelay sensor kinase activity"/>
    <property type="evidence" value="ECO:0007669"/>
    <property type="project" value="InterPro"/>
</dbReference>
<evidence type="ECO:0000256" key="9">
    <source>
        <dbReference type="ARBA" id="ARBA00022777"/>
    </source>
</evidence>
<keyword evidence="11 15" id="KW-1133">Transmembrane helix</keyword>
<keyword evidence="10" id="KW-0067">ATP-binding</keyword>
<evidence type="ECO:0000256" key="5">
    <source>
        <dbReference type="ARBA" id="ARBA00022553"/>
    </source>
</evidence>
<dbReference type="HOGENOM" id="CLU_000445_89_6_9"/>
<evidence type="ECO:0000256" key="7">
    <source>
        <dbReference type="ARBA" id="ARBA00022692"/>
    </source>
</evidence>
<feature type="transmembrane region" description="Helical" evidence="15">
    <location>
        <begin position="166"/>
        <end position="184"/>
    </location>
</feature>
<evidence type="ECO:0000313" key="18">
    <source>
        <dbReference type="EMBL" id="ADC49302.1"/>
    </source>
</evidence>
<keyword evidence="14" id="KW-0175">Coiled coil</keyword>
<dbReference type="Pfam" id="PF00672">
    <property type="entry name" value="HAMP"/>
    <property type="match status" value="1"/>
</dbReference>
<dbReference type="GO" id="GO:0005886">
    <property type="term" value="C:plasma membrane"/>
    <property type="evidence" value="ECO:0007669"/>
    <property type="project" value="UniProtKB-SubCell"/>
</dbReference>
<accession>D3FZR0</accession>
<reference evidence="18 19" key="1">
    <citation type="journal article" date="2011" name="Environ. Microbiol.">
        <title>Genome of alkaliphilic Bacillus pseudofirmus OF4 reveals adaptations that support the ability to grow in an external pH range from 7.5 to 11.4.</title>
        <authorList>
            <person name="Janto B."/>
            <person name="Ahmed A."/>
            <person name="Ito M."/>
            <person name="Liu J."/>
            <person name="Hicks D.B."/>
            <person name="Pagni S."/>
            <person name="Fackelmayer O.J."/>
            <person name="Smith T.A."/>
            <person name="Earl J."/>
            <person name="Elbourne L.D."/>
            <person name="Hassan K."/>
            <person name="Paulsen I.T."/>
            <person name="Kolsto A.B."/>
            <person name="Tourasse N.J."/>
            <person name="Ehrlich G.D."/>
            <person name="Boissy R."/>
            <person name="Ivey D.M."/>
            <person name="Li G."/>
            <person name="Xue Y."/>
            <person name="Ma Y."/>
            <person name="Hu F.Z."/>
            <person name="Krulwich T.A."/>
        </authorList>
    </citation>
    <scope>NUCLEOTIDE SEQUENCE [LARGE SCALE GENOMIC DNA]</scope>
    <source>
        <strain evidence="19">ATCC BAA-2126 / JCM 17055 / OF4</strain>
    </source>
</reference>
<keyword evidence="5" id="KW-0597">Phosphoprotein</keyword>
<dbReference type="PANTHER" id="PTHR45528:SF1">
    <property type="entry name" value="SENSOR HISTIDINE KINASE CPXA"/>
    <property type="match status" value="1"/>
</dbReference>
<dbReference type="SMART" id="SM00304">
    <property type="entry name" value="HAMP"/>
    <property type="match status" value="1"/>
</dbReference>
<dbReference type="PANTHER" id="PTHR45528">
    <property type="entry name" value="SENSOR HISTIDINE KINASE CPXA"/>
    <property type="match status" value="1"/>
</dbReference>
<keyword evidence="9 18" id="KW-0418">Kinase</keyword>
<keyword evidence="12" id="KW-0902">Two-component regulatory system</keyword>
<evidence type="ECO:0000256" key="12">
    <source>
        <dbReference type="ARBA" id="ARBA00023012"/>
    </source>
</evidence>